<evidence type="ECO:0000256" key="6">
    <source>
        <dbReference type="ARBA" id="ARBA00021623"/>
    </source>
</evidence>
<dbReference type="Gene3D" id="3.30.1490.20">
    <property type="entry name" value="ATP-grasp fold, A domain"/>
    <property type="match status" value="1"/>
</dbReference>
<evidence type="ECO:0000256" key="7">
    <source>
        <dbReference type="ARBA" id="ARBA00022679"/>
    </source>
</evidence>
<evidence type="ECO:0000256" key="5">
    <source>
        <dbReference type="ARBA" id="ARBA00011996"/>
    </source>
</evidence>
<evidence type="ECO:0000256" key="2">
    <source>
        <dbReference type="ARBA" id="ARBA00002988"/>
    </source>
</evidence>
<comment type="similarity">
    <text evidence="4">Belongs to the PEP-utilizing enzyme family.</text>
</comment>
<evidence type="ECO:0000256" key="14">
    <source>
        <dbReference type="ARBA" id="ARBA00047700"/>
    </source>
</evidence>
<evidence type="ECO:0000313" key="18">
    <source>
        <dbReference type="Proteomes" id="UP000199053"/>
    </source>
</evidence>
<evidence type="ECO:0000256" key="9">
    <source>
        <dbReference type="ARBA" id="ARBA00022741"/>
    </source>
</evidence>
<feature type="domain" description="PEP-utilising enzyme mobile" evidence="15">
    <location>
        <begin position="484"/>
        <end position="555"/>
    </location>
</feature>
<accession>A0A1G9L7Q5</accession>
<dbReference type="InterPro" id="IPR006319">
    <property type="entry name" value="PEP_synth"/>
</dbReference>
<evidence type="ECO:0000256" key="4">
    <source>
        <dbReference type="ARBA" id="ARBA00007837"/>
    </source>
</evidence>
<keyword evidence="9" id="KW-0547">Nucleotide-binding</keyword>
<dbReference type="Gene3D" id="3.30.470.20">
    <property type="entry name" value="ATP-grasp fold, B domain"/>
    <property type="match status" value="1"/>
</dbReference>
<dbReference type="AlphaFoldDB" id="A0A1G9L7Q5"/>
<dbReference type="SUPFAM" id="SSF52009">
    <property type="entry name" value="Phosphohistidine domain"/>
    <property type="match status" value="1"/>
</dbReference>
<keyword evidence="11" id="KW-0067">ATP-binding</keyword>
<keyword evidence="17" id="KW-0670">Pyruvate</keyword>
<dbReference type="GO" id="GO:0046872">
    <property type="term" value="F:metal ion binding"/>
    <property type="evidence" value="ECO:0007669"/>
    <property type="project" value="UniProtKB-KW"/>
</dbReference>
<dbReference type="GO" id="GO:0006094">
    <property type="term" value="P:gluconeogenesis"/>
    <property type="evidence" value="ECO:0007669"/>
    <property type="project" value="UniProtKB-UniPathway"/>
</dbReference>
<organism evidence="17 18">
    <name type="scientific">Maridesulfovibrio ferrireducens</name>
    <dbReference type="NCBI Taxonomy" id="246191"/>
    <lineage>
        <taxon>Bacteria</taxon>
        <taxon>Pseudomonadati</taxon>
        <taxon>Thermodesulfobacteriota</taxon>
        <taxon>Desulfovibrionia</taxon>
        <taxon>Desulfovibrionales</taxon>
        <taxon>Desulfovibrionaceae</taxon>
        <taxon>Maridesulfovibrio</taxon>
    </lineage>
</organism>
<reference evidence="18" key="1">
    <citation type="submission" date="2016-10" db="EMBL/GenBank/DDBJ databases">
        <authorList>
            <person name="Varghese N."/>
            <person name="Submissions S."/>
        </authorList>
    </citation>
    <scope>NUCLEOTIDE SEQUENCE [LARGE SCALE GENOMIC DNA]</scope>
    <source>
        <strain evidence="18">DSM 16995</strain>
    </source>
</reference>
<dbReference type="PANTHER" id="PTHR43030">
    <property type="entry name" value="PHOSPHOENOLPYRUVATE SYNTHASE"/>
    <property type="match status" value="1"/>
</dbReference>
<gene>
    <name evidence="17" type="ORF">SAMN05660337_3319</name>
</gene>
<sequence>MRSIFEIISRVVRNPSTAKDDGSRQFIARCENFRLLLAANNKALEIMAEMSEEARLNSLFGMSHVRSQSLKVSANVRQMIERLCRMNPGKYDALKDVFNTIVMEMEKASDSRAEQCRGPLILTMDEICADSISETGSKMAMLGEIRSELGLKVPEGFSITASAFMFFMENSGLDDEINRLIQITDGNDLNELQTLEASIKHAIDLAAMPIELEDFIEGACAELLEGRHDLRLAIRSSALGEDSGEASFAGQFLSVLGVSPENITDSYRAVVASMYSATAMTYLLNQGLREDELVMCVGCLEMIESVAGGVIYTRDPIGKHKNALIISGVPGHPSSIVDGSALADTWVMDRADRTLRDVFIADKEWQCLSSSNGEINRVKMSENRRGVPSIPYSVIIELAEIALRIEKHFNCPQDIEWVKSSDGQIYILQCRPLSVAESQSNGDSIPKKDEHESLAILSNCIPASHGFACGEVVMVETDDDMFNFPDGAILLTHNAKPRLAALLPRAGALISEHGSATGHLANVAREFGIPAFIGITGAVEKLSGVGVVSVNTATGRIYRGFLSGQNYTRDNLTVLPQNNPVITALRNTLPFIVPLSLTDPDSSEFTPSNCASLHDITRFCHEKAVAEMFRENAMCAANAKRLKGERLLQYWLIDLGGGTSSSVDDKYVSLSDINSNAMKSLWIGMTQIPWDGPPPVQAAGLMSVISEAACNPALAPGMSNNMGDRNYFIVSRNYCNLQSRFGFHFCTVEGYAGDDPDENYAFFQFSGGGADKSRRMIRSWLIAGILEKQGFIVDVKEDSLFARIEGVAAEAVEQALAVAGYLLVHTRQIDMVMSDSNAYRNYQVKFAQDIEAVLSSYSIQSSEQGRSL</sequence>
<dbReference type="PANTHER" id="PTHR43030:SF1">
    <property type="entry name" value="PHOSPHOENOLPYRUVATE SYNTHASE"/>
    <property type="match status" value="1"/>
</dbReference>
<feature type="domain" description="Pyruvate phosphate dikinase AMP/ATP-binding" evidence="16">
    <location>
        <begin position="134"/>
        <end position="447"/>
    </location>
</feature>
<evidence type="ECO:0000259" key="15">
    <source>
        <dbReference type="Pfam" id="PF00391"/>
    </source>
</evidence>
<comment type="function">
    <text evidence="2">Catalyzes the phosphorylation of pyruvate to phosphoenolpyruvate.</text>
</comment>
<dbReference type="Pfam" id="PF01326">
    <property type="entry name" value="PPDK_N"/>
    <property type="match status" value="1"/>
</dbReference>
<keyword evidence="10 17" id="KW-0418">Kinase</keyword>
<dbReference type="RefSeq" id="WP_092163107.1">
    <property type="nucleotide sequence ID" value="NZ_FNGA01000006.1"/>
</dbReference>
<keyword evidence="12" id="KW-0460">Magnesium</keyword>
<name>A0A1G9L7Q5_9BACT</name>
<dbReference type="UniPathway" id="UPA00138"/>
<protein>
    <recommendedName>
        <fullName evidence="6">Phosphoenolpyruvate synthase</fullName>
        <ecNumber evidence="5">2.7.9.2</ecNumber>
    </recommendedName>
    <alternativeName>
        <fullName evidence="13">Pyruvate, water dikinase</fullName>
    </alternativeName>
</protein>
<comment type="pathway">
    <text evidence="3">Carbohydrate biosynthesis; gluconeogenesis.</text>
</comment>
<dbReference type="GO" id="GO:0005524">
    <property type="term" value="F:ATP binding"/>
    <property type="evidence" value="ECO:0007669"/>
    <property type="project" value="UniProtKB-KW"/>
</dbReference>
<keyword evidence="7" id="KW-0808">Transferase</keyword>
<dbReference type="InterPro" id="IPR002192">
    <property type="entry name" value="PPDK_AMP/ATP-bd"/>
</dbReference>
<evidence type="ECO:0000256" key="1">
    <source>
        <dbReference type="ARBA" id="ARBA00001946"/>
    </source>
</evidence>
<dbReference type="EC" id="2.7.9.2" evidence="5"/>
<evidence type="ECO:0000256" key="12">
    <source>
        <dbReference type="ARBA" id="ARBA00022842"/>
    </source>
</evidence>
<dbReference type="SUPFAM" id="SSF56059">
    <property type="entry name" value="Glutathione synthetase ATP-binding domain-like"/>
    <property type="match status" value="1"/>
</dbReference>
<dbReference type="Gene3D" id="3.50.30.10">
    <property type="entry name" value="Phosphohistidine domain"/>
    <property type="match status" value="1"/>
</dbReference>
<evidence type="ECO:0000256" key="10">
    <source>
        <dbReference type="ARBA" id="ARBA00022777"/>
    </source>
</evidence>
<keyword evidence="8" id="KW-0479">Metal-binding</keyword>
<dbReference type="InterPro" id="IPR008279">
    <property type="entry name" value="PEP-util_enz_mobile_dom"/>
</dbReference>
<evidence type="ECO:0000256" key="11">
    <source>
        <dbReference type="ARBA" id="ARBA00022840"/>
    </source>
</evidence>
<evidence type="ECO:0000256" key="3">
    <source>
        <dbReference type="ARBA" id="ARBA00004742"/>
    </source>
</evidence>
<dbReference type="EMBL" id="FNGA01000006">
    <property type="protein sequence ID" value="SDL57972.1"/>
    <property type="molecule type" value="Genomic_DNA"/>
</dbReference>
<dbReference type="STRING" id="246191.SAMN05660337_3319"/>
<dbReference type="Pfam" id="PF00391">
    <property type="entry name" value="PEP-utilizers"/>
    <property type="match status" value="1"/>
</dbReference>
<dbReference type="InterPro" id="IPR013815">
    <property type="entry name" value="ATP_grasp_subdomain_1"/>
</dbReference>
<comment type="catalytic activity">
    <reaction evidence="14">
        <text>pyruvate + ATP + H2O = phosphoenolpyruvate + AMP + phosphate + 2 H(+)</text>
        <dbReference type="Rhea" id="RHEA:11364"/>
        <dbReference type="ChEBI" id="CHEBI:15361"/>
        <dbReference type="ChEBI" id="CHEBI:15377"/>
        <dbReference type="ChEBI" id="CHEBI:15378"/>
        <dbReference type="ChEBI" id="CHEBI:30616"/>
        <dbReference type="ChEBI" id="CHEBI:43474"/>
        <dbReference type="ChEBI" id="CHEBI:58702"/>
        <dbReference type="ChEBI" id="CHEBI:456215"/>
        <dbReference type="EC" id="2.7.9.2"/>
    </reaction>
</comment>
<evidence type="ECO:0000256" key="13">
    <source>
        <dbReference type="ARBA" id="ARBA00033470"/>
    </source>
</evidence>
<comment type="cofactor">
    <cofactor evidence="1">
        <name>Mg(2+)</name>
        <dbReference type="ChEBI" id="CHEBI:18420"/>
    </cofactor>
</comment>
<evidence type="ECO:0000259" key="16">
    <source>
        <dbReference type="Pfam" id="PF01326"/>
    </source>
</evidence>
<evidence type="ECO:0000313" key="17">
    <source>
        <dbReference type="EMBL" id="SDL57972.1"/>
    </source>
</evidence>
<evidence type="ECO:0000256" key="8">
    <source>
        <dbReference type="ARBA" id="ARBA00022723"/>
    </source>
</evidence>
<dbReference type="Proteomes" id="UP000199053">
    <property type="component" value="Unassembled WGS sequence"/>
</dbReference>
<dbReference type="InterPro" id="IPR036637">
    <property type="entry name" value="Phosphohistidine_dom_sf"/>
</dbReference>
<dbReference type="OrthoDB" id="9760711at2"/>
<keyword evidence="18" id="KW-1185">Reference proteome</keyword>
<dbReference type="GO" id="GO:0008986">
    <property type="term" value="F:pyruvate, water dikinase activity"/>
    <property type="evidence" value="ECO:0007669"/>
    <property type="project" value="UniProtKB-EC"/>
</dbReference>
<proteinExistence type="inferred from homology"/>